<keyword evidence="5" id="KW-1185">Reference proteome</keyword>
<keyword evidence="2" id="KW-1133">Transmembrane helix</keyword>
<feature type="compositionally biased region" description="Polar residues" evidence="1">
    <location>
        <begin position="1"/>
        <end position="10"/>
    </location>
</feature>
<feature type="transmembrane region" description="Helical" evidence="2">
    <location>
        <begin position="309"/>
        <end position="331"/>
    </location>
</feature>
<feature type="compositionally biased region" description="Basic and acidic residues" evidence="1">
    <location>
        <begin position="38"/>
        <end position="50"/>
    </location>
</feature>
<feature type="transmembrane region" description="Helical" evidence="2">
    <location>
        <begin position="410"/>
        <end position="432"/>
    </location>
</feature>
<evidence type="ECO:0000313" key="5">
    <source>
        <dbReference type="Proteomes" id="UP001230426"/>
    </source>
</evidence>
<comment type="caution">
    <text evidence="4">The sequence shown here is derived from an EMBL/GenBank/DDBJ whole genome shotgun (WGS) entry which is preliminary data.</text>
</comment>
<dbReference type="PANTHER" id="PTHR23028:SF53">
    <property type="entry name" value="ACYL_TRANSF_3 DOMAIN-CONTAINING PROTEIN"/>
    <property type="match status" value="1"/>
</dbReference>
<dbReference type="PANTHER" id="PTHR23028">
    <property type="entry name" value="ACETYLTRANSFERASE"/>
    <property type="match status" value="1"/>
</dbReference>
<feature type="transmembrane region" description="Helical" evidence="2">
    <location>
        <begin position="107"/>
        <end position="129"/>
    </location>
</feature>
<dbReference type="InterPro" id="IPR002656">
    <property type="entry name" value="Acyl_transf_3_dom"/>
</dbReference>
<feature type="transmembrane region" description="Helical" evidence="2">
    <location>
        <begin position="270"/>
        <end position="288"/>
    </location>
</feature>
<feature type="transmembrane region" description="Helical" evidence="2">
    <location>
        <begin position="141"/>
        <end position="160"/>
    </location>
</feature>
<keyword evidence="2" id="KW-0812">Transmembrane</keyword>
<organism evidence="4 5">
    <name type="scientific">Streptosporangium brasiliense</name>
    <dbReference type="NCBI Taxonomy" id="47480"/>
    <lineage>
        <taxon>Bacteria</taxon>
        <taxon>Bacillati</taxon>
        <taxon>Actinomycetota</taxon>
        <taxon>Actinomycetes</taxon>
        <taxon>Streptosporangiales</taxon>
        <taxon>Streptosporangiaceae</taxon>
        <taxon>Streptosporangium</taxon>
    </lineage>
</organism>
<evidence type="ECO:0000256" key="2">
    <source>
        <dbReference type="SAM" id="Phobius"/>
    </source>
</evidence>
<evidence type="ECO:0000313" key="4">
    <source>
        <dbReference type="EMBL" id="MDP9862674.1"/>
    </source>
</evidence>
<feature type="transmembrane region" description="Helical" evidence="2">
    <location>
        <begin position="337"/>
        <end position="357"/>
    </location>
</feature>
<evidence type="ECO:0000256" key="1">
    <source>
        <dbReference type="SAM" id="MobiDB-lite"/>
    </source>
</evidence>
<feature type="region of interest" description="Disordered" evidence="1">
    <location>
        <begin position="1"/>
        <end position="59"/>
    </location>
</feature>
<proteinExistence type="predicted"/>
<dbReference type="Proteomes" id="UP001230426">
    <property type="component" value="Unassembled WGS sequence"/>
</dbReference>
<reference evidence="4 5" key="1">
    <citation type="submission" date="2023-07" db="EMBL/GenBank/DDBJ databases">
        <title>Sequencing the genomes of 1000 actinobacteria strains.</title>
        <authorList>
            <person name="Klenk H.-P."/>
        </authorList>
    </citation>
    <scope>NUCLEOTIDE SEQUENCE [LARGE SCALE GENOMIC DNA]</scope>
    <source>
        <strain evidence="4 5">DSM 44109</strain>
    </source>
</reference>
<evidence type="ECO:0000259" key="3">
    <source>
        <dbReference type="Pfam" id="PF01757"/>
    </source>
</evidence>
<dbReference type="Pfam" id="PF01757">
    <property type="entry name" value="Acyl_transf_3"/>
    <property type="match status" value="1"/>
</dbReference>
<protein>
    <submittedName>
        <fullName evidence="4">Peptidoglycan/LPS O-acetylase OafA/YrhL</fullName>
    </submittedName>
</protein>
<name>A0ABT9R0D4_9ACTN</name>
<dbReference type="InterPro" id="IPR050879">
    <property type="entry name" value="Acyltransferase_3"/>
</dbReference>
<accession>A0ABT9R0D4</accession>
<feature type="transmembrane region" description="Helical" evidence="2">
    <location>
        <begin position="378"/>
        <end position="398"/>
    </location>
</feature>
<dbReference type="EMBL" id="JAUSRB010000002">
    <property type="protein sequence ID" value="MDP9862674.1"/>
    <property type="molecule type" value="Genomic_DNA"/>
</dbReference>
<dbReference type="RefSeq" id="WP_306858878.1">
    <property type="nucleotide sequence ID" value="NZ_JAUSRB010000002.1"/>
</dbReference>
<feature type="transmembrane region" description="Helical" evidence="2">
    <location>
        <begin position="204"/>
        <end position="221"/>
    </location>
</feature>
<gene>
    <name evidence="4" type="ORF">J2S55_001940</name>
</gene>
<sequence>MTETGSTFGSLSRRELPECQDGPPGHQDGLPECPDGSPGRRDELPARRDGSPGGLPRTGGHLDALDGVRAVASLAVLVFHVATESAAALDEGFGGALLARGDVAVPIFFALSGLLLYRPFAASLLLGGAPVRTRAYLWKRAVRILPAYWLVTVTAMLIWSRDHLSDGWTWFQLLTLNQNYVTDPWWFALGPKGLAQMWSLSVEVAFYVALPLIAAGLAAFARRGGEDVRARAGRLLVGLGALAALSFVWTLLSYYPQYRPYLNVWPPRSMIFFAAGMALAVVLVWVEADPDESSPARRFRRAAAASPGSWWLVAAMAYALAASPVTGTRFLGIDGVWSGMFELALYTVVAFCLLVPATLPPPGDSPVRLLLANRVMGFLGRVSYGVFLWQFVVIYLWYGFTEQQPFSGGFLGNLVAVTVVTLVLATLTHRLVERPARRLNRVVS</sequence>
<feature type="transmembrane region" description="Helical" evidence="2">
    <location>
        <begin position="233"/>
        <end position="255"/>
    </location>
</feature>
<keyword evidence="2" id="KW-0472">Membrane</keyword>
<feature type="domain" description="Acyltransferase 3" evidence="3">
    <location>
        <begin position="63"/>
        <end position="428"/>
    </location>
</feature>